<sequence>MEVKSCLVVFLLIAVMFSELNLTVQAAKSEPLSPSDSIRFQDISNELKVFSRKSQRIPPPPPKTNPPIHMFPPPTP</sequence>
<evidence type="ECO:0000256" key="1">
    <source>
        <dbReference type="SAM" id="MobiDB-lite"/>
    </source>
</evidence>
<keyword evidence="4" id="KW-1185">Reference proteome</keyword>
<feature type="region of interest" description="Disordered" evidence="1">
    <location>
        <begin position="51"/>
        <end position="76"/>
    </location>
</feature>
<gene>
    <name evidence="3" type="ORF">HRI_002132600</name>
</gene>
<evidence type="ECO:0000313" key="3">
    <source>
        <dbReference type="EMBL" id="GMI84633.1"/>
    </source>
</evidence>
<protein>
    <recommendedName>
        <fullName evidence="5">Transmembrane protein</fullName>
    </recommendedName>
</protein>
<dbReference type="Proteomes" id="UP001165190">
    <property type="component" value="Unassembled WGS sequence"/>
</dbReference>
<organism evidence="3 4">
    <name type="scientific">Hibiscus trionum</name>
    <name type="common">Flower of an hour</name>
    <dbReference type="NCBI Taxonomy" id="183268"/>
    <lineage>
        <taxon>Eukaryota</taxon>
        <taxon>Viridiplantae</taxon>
        <taxon>Streptophyta</taxon>
        <taxon>Embryophyta</taxon>
        <taxon>Tracheophyta</taxon>
        <taxon>Spermatophyta</taxon>
        <taxon>Magnoliopsida</taxon>
        <taxon>eudicotyledons</taxon>
        <taxon>Gunneridae</taxon>
        <taxon>Pentapetalae</taxon>
        <taxon>rosids</taxon>
        <taxon>malvids</taxon>
        <taxon>Malvales</taxon>
        <taxon>Malvaceae</taxon>
        <taxon>Malvoideae</taxon>
        <taxon>Hibiscus</taxon>
    </lineage>
</organism>
<evidence type="ECO:0000313" key="4">
    <source>
        <dbReference type="Proteomes" id="UP001165190"/>
    </source>
</evidence>
<evidence type="ECO:0000256" key="2">
    <source>
        <dbReference type="SAM" id="SignalP"/>
    </source>
</evidence>
<accession>A0A9W7M1V9</accession>
<feature type="signal peptide" evidence="2">
    <location>
        <begin position="1"/>
        <end position="26"/>
    </location>
</feature>
<feature type="chain" id="PRO_5040724535" description="Transmembrane protein" evidence="2">
    <location>
        <begin position="27"/>
        <end position="76"/>
    </location>
</feature>
<evidence type="ECO:0008006" key="5">
    <source>
        <dbReference type="Google" id="ProtNLM"/>
    </source>
</evidence>
<keyword evidence="2" id="KW-0732">Signal</keyword>
<reference evidence="3" key="1">
    <citation type="submission" date="2023-05" db="EMBL/GenBank/DDBJ databases">
        <title>Genome and transcriptome analyses reveal genes involved in the formation of fine ridges on petal epidermal cells in Hibiscus trionum.</title>
        <authorList>
            <person name="Koshimizu S."/>
            <person name="Masuda S."/>
            <person name="Ishii T."/>
            <person name="Shirasu K."/>
            <person name="Hoshino A."/>
            <person name="Arita M."/>
        </authorList>
    </citation>
    <scope>NUCLEOTIDE SEQUENCE</scope>
    <source>
        <strain evidence="3">Hamamatsu line</strain>
    </source>
</reference>
<dbReference type="AlphaFoldDB" id="A0A9W7M1V9"/>
<name>A0A9W7M1V9_HIBTR</name>
<dbReference type="EMBL" id="BSYR01000020">
    <property type="protein sequence ID" value="GMI84633.1"/>
    <property type="molecule type" value="Genomic_DNA"/>
</dbReference>
<comment type="caution">
    <text evidence="3">The sequence shown here is derived from an EMBL/GenBank/DDBJ whole genome shotgun (WGS) entry which is preliminary data.</text>
</comment>
<proteinExistence type="predicted"/>
<feature type="compositionally biased region" description="Pro residues" evidence="1">
    <location>
        <begin position="57"/>
        <end position="76"/>
    </location>
</feature>